<evidence type="ECO:0000313" key="2">
    <source>
        <dbReference type="EMBL" id="KAF9480159.1"/>
    </source>
</evidence>
<reference evidence="2" key="1">
    <citation type="submission" date="2020-11" db="EMBL/GenBank/DDBJ databases">
        <authorList>
            <consortium name="DOE Joint Genome Institute"/>
            <person name="Ahrendt S."/>
            <person name="Riley R."/>
            <person name="Andreopoulos W."/>
            <person name="Labutti K."/>
            <person name="Pangilinan J."/>
            <person name="Ruiz-Duenas F.J."/>
            <person name="Barrasa J.M."/>
            <person name="Sanchez-Garcia M."/>
            <person name="Camarero S."/>
            <person name="Miyauchi S."/>
            <person name="Serrano A."/>
            <person name="Linde D."/>
            <person name="Babiker R."/>
            <person name="Drula E."/>
            <person name="Ayuso-Fernandez I."/>
            <person name="Pacheco R."/>
            <person name="Padilla G."/>
            <person name="Ferreira P."/>
            <person name="Barriuso J."/>
            <person name="Kellner H."/>
            <person name="Castanera R."/>
            <person name="Alfaro M."/>
            <person name="Ramirez L."/>
            <person name="Pisabarro A.G."/>
            <person name="Kuo A."/>
            <person name="Tritt A."/>
            <person name="Lipzen A."/>
            <person name="He G."/>
            <person name="Yan M."/>
            <person name="Ng V."/>
            <person name="Cullen D."/>
            <person name="Martin F."/>
            <person name="Rosso M.-N."/>
            <person name="Henrissat B."/>
            <person name="Hibbett D."/>
            <person name="Martinez A.T."/>
            <person name="Grigoriev I.V."/>
        </authorList>
    </citation>
    <scope>NUCLEOTIDE SEQUENCE</scope>
    <source>
        <strain evidence="2">CIRM-BRFM 674</strain>
    </source>
</reference>
<dbReference type="InterPro" id="IPR027450">
    <property type="entry name" value="AlkB-like"/>
</dbReference>
<gene>
    <name evidence="2" type="ORF">BDN70DRAFT_894342</name>
</gene>
<evidence type="ECO:0000313" key="3">
    <source>
        <dbReference type="Proteomes" id="UP000807469"/>
    </source>
</evidence>
<dbReference type="GO" id="GO:0006631">
    <property type="term" value="P:fatty acid metabolic process"/>
    <property type="evidence" value="ECO:0007669"/>
    <property type="project" value="TreeGrafter"/>
</dbReference>
<dbReference type="InterPro" id="IPR037151">
    <property type="entry name" value="AlkB-like_sf"/>
</dbReference>
<dbReference type="InterPro" id="IPR005123">
    <property type="entry name" value="Oxoglu/Fe-dep_dioxygenase_dom"/>
</dbReference>
<proteinExistence type="predicted"/>
<feature type="domain" description="Fe2OG dioxygenase" evidence="1">
    <location>
        <begin position="318"/>
        <end position="436"/>
    </location>
</feature>
<protein>
    <recommendedName>
        <fullName evidence="1">Fe2OG dioxygenase domain-containing protein</fullName>
    </recommendedName>
</protein>
<dbReference type="GO" id="GO:0005759">
    <property type="term" value="C:mitochondrial matrix"/>
    <property type="evidence" value="ECO:0007669"/>
    <property type="project" value="TreeGrafter"/>
</dbReference>
<evidence type="ECO:0000259" key="1">
    <source>
        <dbReference type="PROSITE" id="PS51471"/>
    </source>
</evidence>
<sequence length="448" mass="49044">MSCLSSKGIESSVILNSQNLKRKRSPSKERIAGHATDVQLENKRPKLLRITIPSSLNSGLEASPKKSSSDSLFSAIDSAHSLFDDPTEESSLEPLPTDSVFGLRTDTTASALSLDPSVLLLPQETADAAFKFPDTLSISLNPHSPKSKRSSSKERATATYAVDLLLENDKPSLLRVVIPTSLNTGLEESSSGSLFSATESVNSLFDEPVKESFSTARETDDVLASRTCPPVSGLYFHPSVLLPQEIADEVVAFCMKTYFILPLDNQVMLFGRFAPSGESTASGLPPILLDLLDTISALLKPVIPPETYELLFPAVQTRARQAIINLYHPGEGITPHVDLLGRYDDGIVGVSFSSGCVMRFDRVKQEESAPEQQERYNVYLPERSVIVMTEEARYDWTHGIDKKTRDLVSPPGSTEPSEAVWIDRGMRMSVTFRWLLPGGDVVGEQPKD</sequence>
<dbReference type="SUPFAM" id="SSF51197">
    <property type="entry name" value="Clavaminate synthase-like"/>
    <property type="match status" value="1"/>
</dbReference>
<dbReference type="Pfam" id="PF13532">
    <property type="entry name" value="2OG-FeII_Oxy_2"/>
    <property type="match status" value="1"/>
</dbReference>
<dbReference type="AlphaFoldDB" id="A0A9P6D1A0"/>
<dbReference type="Gene3D" id="2.60.120.590">
    <property type="entry name" value="Alpha-ketoglutarate-dependent dioxygenase AlkB-like"/>
    <property type="match status" value="1"/>
</dbReference>
<dbReference type="Proteomes" id="UP000807469">
    <property type="component" value="Unassembled WGS sequence"/>
</dbReference>
<dbReference type="GO" id="GO:0006974">
    <property type="term" value="P:DNA damage response"/>
    <property type="evidence" value="ECO:0007669"/>
    <property type="project" value="InterPro"/>
</dbReference>
<keyword evidence="3" id="KW-1185">Reference proteome</keyword>
<dbReference type="EMBL" id="MU155199">
    <property type="protein sequence ID" value="KAF9480159.1"/>
    <property type="molecule type" value="Genomic_DNA"/>
</dbReference>
<dbReference type="OrthoDB" id="412814at2759"/>
<name>A0A9P6D1A0_9AGAR</name>
<dbReference type="PROSITE" id="PS51471">
    <property type="entry name" value="FE2OG_OXY"/>
    <property type="match status" value="1"/>
</dbReference>
<comment type="caution">
    <text evidence="2">The sequence shown here is derived from an EMBL/GenBank/DDBJ whole genome shotgun (WGS) entry which is preliminary data.</text>
</comment>
<dbReference type="PANTHER" id="PTHR21052">
    <property type="entry name" value="SPERMATOGENESIS ASSOCIATED 11-RELATED"/>
    <property type="match status" value="1"/>
</dbReference>
<organism evidence="2 3">
    <name type="scientific">Pholiota conissans</name>
    <dbReference type="NCBI Taxonomy" id="109636"/>
    <lineage>
        <taxon>Eukaryota</taxon>
        <taxon>Fungi</taxon>
        <taxon>Dikarya</taxon>
        <taxon>Basidiomycota</taxon>
        <taxon>Agaricomycotina</taxon>
        <taxon>Agaricomycetes</taxon>
        <taxon>Agaricomycetidae</taxon>
        <taxon>Agaricales</taxon>
        <taxon>Agaricineae</taxon>
        <taxon>Strophariaceae</taxon>
        <taxon>Pholiota</taxon>
    </lineage>
</organism>
<dbReference type="PANTHER" id="PTHR21052:SF0">
    <property type="entry name" value="ALPHA-KETOGLUTARATE-DEPENDENT DIOXYGENASE ALKB HOMOLOG 7, MITOCHONDRIAL"/>
    <property type="match status" value="1"/>
</dbReference>
<dbReference type="InterPro" id="IPR032870">
    <property type="entry name" value="ALKBH7-like"/>
</dbReference>
<accession>A0A9P6D1A0</accession>